<evidence type="ECO:0000256" key="1">
    <source>
        <dbReference type="SAM" id="MobiDB-lite"/>
    </source>
</evidence>
<evidence type="ECO:0000313" key="2">
    <source>
        <dbReference type="EMBL" id="MPM13781.1"/>
    </source>
</evidence>
<reference evidence="2" key="1">
    <citation type="submission" date="2019-08" db="EMBL/GenBank/DDBJ databases">
        <authorList>
            <person name="Kucharzyk K."/>
            <person name="Murdoch R.W."/>
            <person name="Higgins S."/>
            <person name="Loffler F."/>
        </authorList>
    </citation>
    <scope>NUCLEOTIDE SEQUENCE</scope>
</reference>
<dbReference type="EMBL" id="VSSQ01002172">
    <property type="protein sequence ID" value="MPM13781.1"/>
    <property type="molecule type" value="Genomic_DNA"/>
</dbReference>
<name>A0A644XDG2_9ZZZZ</name>
<feature type="region of interest" description="Disordered" evidence="1">
    <location>
        <begin position="280"/>
        <end position="323"/>
    </location>
</feature>
<sequence length="323" mass="34351">MLVGRHDLVLDRTPAGDPVGLRQVVHREVDTIELAPGGRQIPRPGRAHRHHDGVVARLQLGPGDVGADGDTGAEQRALVLHLPDPAVEDRLLHLELRDAVPQQATGDVGPLEHRHGVTDPGQLLGDREARGPRADHRDGVAGVPVGCLRLDVAILPGALGDGDLDALDRDRVAVDADHAGRLARCRAQPPGELREVVGRVQPVGRGLPVVAPDQVVPLRDDVAERAAVVAERDAAVHAAGRLGRDDRQERGGGAARVDLVPVLHPFLDVPTRRVFAGELHETTGISHGSPPSSWRWSLRRRGPRPRPGPGPPGPGRSHGAAPW</sequence>
<proteinExistence type="predicted"/>
<dbReference type="AlphaFoldDB" id="A0A644XDG2"/>
<organism evidence="2">
    <name type="scientific">bioreactor metagenome</name>
    <dbReference type="NCBI Taxonomy" id="1076179"/>
    <lineage>
        <taxon>unclassified sequences</taxon>
        <taxon>metagenomes</taxon>
        <taxon>ecological metagenomes</taxon>
    </lineage>
</organism>
<comment type="caution">
    <text evidence="2">The sequence shown here is derived from an EMBL/GenBank/DDBJ whole genome shotgun (WGS) entry which is preliminary data.</text>
</comment>
<feature type="region of interest" description="Disordered" evidence="1">
    <location>
        <begin position="105"/>
        <end position="124"/>
    </location>
</feature>
<protein>
    <submittedName>
        <fullName evidence="2">Uncharacterized protein</fullName>
    </submittedName>
</protein>
<accession>A0A644XDG2</accession>
<gene>
    <name evidence="2" type="ORF">SDC9_60140</name>
</gene>
<feature type="compositionally biased region" description="Pro residues" evidence="1">
    <location>
        <begin position="305"/>
        <end position="314"/>
    </location>
</feature>